<protein>
    <submittedName>
        <fullName evidence="4">Large ribosomal subunit nuclear export factor, putative</fullName>
    </submittedName>
</protein>
<dbReference type="Proteomes" id="UP000220605">
    <property type="component" value="Chromosome 12"/>
</dbReference>
<feature type="region of interest" description="Disordered" evidence="2">
    <location>
        <begin position="1370"/>
        <end position="1394"/>
    </location>
</feature>
<feature type="compositionally biased region" description="Acidic residues" evidence="2">
    <location>
        <begin position="192"/>
        <end position="202"/>
    </location>
</feature>
<accession>A0A564ZZC5</accession>
<evidence type="ECO:0000313" key="5">
    <source>
        <dbReference type="Proteomes" id="UP000220605"/>
    </source>
</evidence>
<evidence type="ECO:0000313" key="4">
    <source>
        <dbReference type="EMBL" id="VUZ97771.1"/>
    </source>
</evidence>
<dbReference type="EMBL" id="LT635623">
    <property type="protein sequence ID" value="VUZ97771.1"/>
    <property type="molecule type" value="Genomic_DNA"/>
</dbReference>
<organism evidence="4 5">
    <name type="scientific">Plasmodium vivax</name>
    <name type="common">malaria parasite P. vivax</name>
    <dbReference type="NCBI Taxonomy" id="5855"/>
    <lineage>
        <taxon>Eukaryota</taxon>
        <taxon>Sar</taxon>
        <taxon>Alveolata</taxon>
        <taxon>Apicomplexa</taxon>
        <taxon>Aconoidasida</taxon>
        <taxon>Haemosporida</taxon>
        <taxon>Plasmodiidae</taxon>
        <taxon>Plasmodium</taxon>
        <taxon>Plasmodium (Plasmodium)</taxon>
    </lineage>
</organism>
<dbReference type="InterPro" id="IPR005612">
    <property type="entry name" value="CCAAT-binding_factor"/>
</dbReference>
<feature type="region of interest" description="Disordered" evidence="2">
    <location>
        <begin position="1"/>
        <end position="25"/>
    </location>
</feature>
<feature type="compositionally biased region" description="Polar residues" evidence="2">
    <location>
        <begin position="769"/>
        <end position="779"/>
    </location>
</feature>
<comment type="similarity">
    <text evidence="1">Belongs to the CBF/MAK21 family.</text>
</comment>
<feature type="compositionally biased region" description="Basic and acidic residues" evidence="2">
    <location>
        <begin position="839"/>
        <end position="849"/>
    </location>
</feature>
<feature type="compositionally biased region" description="Acidic residues" evidence="2">
    <location>
        <begin position="1382"/>
        <end position="1394"/>
    </location>
</feature>
<evidence type="ECO:0000256" key="1">
    <source>
        <dbReference type="ARBA" id="ARBA00007797"/>
    </source>
</evidence>
<name>A0A564ZZC5_PLAVI</name>
<dbReference type="VEuPathDB" id="PlasmoDB:PVW1_120064000"/>
<feature type="compositionally biased region" description="Polar residues" evidence="2">
    <location>
        <begin position="69"/>
        <end position="81"/>
    </location>
</feature>
<evidence type="ECO:0000256" key="2">
    <source>
        <dbReference type="SAM" id="MobiDB-lite"/>
    </source>
</evidence>
<dbReference type="Pfam" id="PF03914">
    <property type="entry name" value="CBF"/>
    <property type="match status" value="1"/>
</dbReference>
<sequence>MNKKVHDMDKSKGQKKLQKDVRSSDFKKTGKIFKYEKNDLKKRSFGVNKNWKSKINNTYGREEKKGSSKRFNSNNHGTGNYSSGGGRNSTPPMNNRKPVCDFENLVDDVVENKISLKKTDEQFIANLKKLYSVNHVWFSLKKNLEHIVSKYVLKKGKKNLQYDNVNFYLRKMRRRQRKRGKTTENENQNENQNEEEAPGSENDEQKYHQLAKNQHNKMLLLTPEDMIFQLDEEAKEISLNSKMWKSKIKQLLKKKISANEEKKNAANANEDDFAEKSRTIDYCDVPVCLRRLYELGNEYKDSGNYGVGGNNASSGGSPSSYHHRGGKIKLKLLLKRKVNMSSVYNLLYDIGLNLMCEYYKIYVEKYSEDEEKIHLEIIHNKSNIFTDRINNMVVLFKKNPLVYILYVKILLDYYKMREDVFIRKSILECLKHVFMFILPSESLETLEENNRAVVNYILNVLFNRFNFKDYNFSSFYFFLNSLLYIYALENFTKKLYLQYIFILKNAMYSSIPSIFFVSANNIKEFCLKKRENKFANLNILLEGYLSITKGNPLLLNILKRLITMENMQHYIVFYLFEEVLSNLRCCVEKIMQSLKNGDRENVLNEKLKNEIVNMNRSLFILYKIKSNSFNDITENIIYFATYIFEMFSKNVFELFDKRNILLKEWSIDKMSYIKYTSVEGESCESGKAPKDDSKCAAGGNLREDQPVYGICQVAPHNLSRTGQLEKRAPTNGEFSTKEEESNWSNGSTTKLVGVPSNSQSAHSDNSSAIGASTRETNVISGEEFREGSEDPLGGGDQMGKEVQNGAPNGASNGTQVAAQTAAQTAAHCGPPNRPPRGGKHPERPKKTADDGSFHKHCLYGYLSKTILKVLSSILVNNIYFIIYNRCILLKNQSSSGGGSEKAAEEKYLHSLNILSLLKIIKSVESYKIKINFLTIMFLLLYSSNQIDDNIYCYFYSILRNSNYYESDHTYNFYGLLTVLILTDRNLIRNVSFIKRIFQHSIHSKEPWTQLFSLMMIRYLVLKKNILMKFLFNDENSLFAQNLDNAKNAYLVKFHKYHKGEKNPTVNDEMFLYNKSVNNPLDSNSILTHFYEFYNFSSLLNDNFMNVLFEFRNITIFNYNFIQMNKFSVYKSGLANKTFLRSSPLLGEPGRASGPTVSGGAASEDKLDANEGGAFEKNPPEGKNADEKAPLQNGNDDDDDDDIVINVKTNRQWRNTQMSGTANGLVPSVRAPIPPPPIMNETTINNKAGNWSQLSAKQRPPEPPPSVHDSSFTYPYAYRYETKDVINILDKLSLEYKSAQEQVNMLNIFNNFMHDSCINEKREKNEPVKTQGMFKLMKNPYQKYFYDILNAYNNNSFKKFKDKYQVRRKKRVDDVSGARGTSEEDDDSTGSVLDEEQEEDEFLDDYINKNFDVGRDLDDDVFLPDQMKQKKKRKKSEQDNFSKDKNFKNISKKKKEQQADAPTDDVMEFSDFAKLKRKKKKKGD</sequence>
<feature type="region of interest" description="Disordered" evidence="2">
    <location>
        <begin position="174"/>
        <end position="204"/>
    </location>
</feature>
<feature type="region of interest" description="Disordered" evidence="2">
    <location>
        <begin position="1144"/>
        <end position="1201"/>
    </location>
</feature>
<feature type="compositionally biased region" description="Low complexity" evidence="2">
    <location>
        <begin position="814"/>
        <end position="826"/>
    </location>
</feature>
<dbReference type="VEuPathDB" id="PlasmoDB:PVP01_1249200"/>
<feature type="compositionally biased region" description="Low complexity" evidence="2">
    <location>
        <begin position="756"/>
        <end position="768"/>
    </location>
</feature>
<feature type="region of interest" description="Disordered" evidence="2">
    <location>
        <begin position="56"/>
        <end position="96"/>
    </location>
</feature>
<feature type="compositionally biased region" description="Basic and acidic residues" evidence="2">
    <location>
        <begin position="1435"/>
        <end position="1446"/>
    </location>
</feature>
<feature type="region of interest" description="Disordered" evidence="2">
    <location>
        <begin position="1422"/>
        <end position="1465"/>
    </location>
</feature>
<gene>
    <name evidence="4" type="ORF">PVP01_1249200</name>
</gene>
<dbReference type="VEuPathDB" id="PlasmoDB:PVX_117580"/>
<feature type="region of interest" description="Disordered" evidence="2">
    <location>
        <begin position="721"/>
        <end position="849"/>
    </location>
</feature>
<dbReference type="OrthoDB" id="371793at2759"/>
<proteinExistence type="inferred from homology"/>
<feature type="domain" description="CCAAT-binding factor" evidence="3">
    <location>
        <begin position="933"/>
        <end position="1097"/>
    </location>
</feature>
<reference evidence="5" key="1">
    <citation type="submission" date="2016-07" db="EMBL/GenBank/DDBJ databases">
        <authorList>
            <consortium name="Pathogen Informatics"/>
        </authorList>
    </citation>
    <scope>NUCLEOTIDE SEQUENCE [LARGE SCALE GENOMIC DNA]</scope>
</reference>
<dbReference type="VEuPathDB" id="PlasmoDB:PVPAM_120054400"/>
<evidence type="ECO:0000259" key="3">
    <source>
        <dbReference type="Pfam" id="PF03914"/>
    </source>
</evidence>
<feature type="compositionally biased region" description="Basic and acidic residues" evidence="2">
    <location>
        <begin position="1177"/>
        <end position="1188"/>
    </location>
</feature>